<gene>
    <name evidence="2" type="ORF">CV103_12555</name>
</gene>
<sequence length="150" mass="15793">MRGADIIYPAEMIQKALSVRDVIRAAFKAGGIGAAIGTALFTGYFVITGSGALLLIAPLVFLIGAAVTVMWSILITLPSLWIARNVEPRYPVATALIVAVFLYAAGHFFFTNLFFGPADGGFAGKGIVPMFGLPTAIALPFALSWARQTA</sequence>
<evidence type="ECO:0000313" key="2">
    <source>
        <dbReference type="EMBL" id="PTD19999.1"/>
    </source>
</evidence>
<feature type="transmembrane region" description="Helical" evidence="1">
    <location>
        <begin position="25"/>
        <end position="47"/>
    </location>
</feature>
<name>A0A2T4HW12_9SPHN</name>
<feature type="transmembrane region" description="Helical" evidence="1">
    <location>
        <begin position="127"/>
        <end position="146"/>
    </location>
</feature>
<feature type="transmembrane region" description="Helical" evidence="1">
    <location>
        <begin position="53"/>
        <end position="80"/>
    </location>
</feature>
<comment type="caution">
    <text evidence="2">The sequence shown here is derived from an EMBL/GenBank/DDBJ whole genome shotgun (WGS) entry which is preliminary data.</text>
</comment>
<dbReference type="Proteomes" id="UP000241206">
    <property type="component" value="Unassembled WGS sequence"/>
</dbReference>
<dbReference type="AlphaFoldDB" id="A0A2T4HW12"/>
<proteinExistence type="predicted"/>
<feature type="transmembrane region" description="Helical" evidence="1">
    <location>
        <begin position="92"/>
        <end position="115"/>
    </location>
</feature>
<keyword evidence="1" id="KW-1133">Transmembrane helix</keyword>
<evidence type="ECO:0000313" key="3">
    <source>
        <dbReference type="Proteomes" id="UP000241206"/>
    </source>
</evidence>
<dbReference type="EMBL" id="PHHF01000049">
    <property type="protein sequence ID" value="PTD19999.1"/>
    <property type="molecule type" value="Genomic_DNA"/>
</dbReference>
<protein>
    <submittedName>
        <fullName evidence="2">Uncharacterized protein</fullName>
    </submittedName>
</protein>
<keyword evidence="1" id="KW-0812">Transmembrane</keyword>
<keyword evidence="1" id="KW-0472">Membrane</keyword>
<keyword evidence="3" id="KW-1185">Reference proteome</keyword>
<reference evidence="2 3" key="1">
    <citation type="submission" date="2017-11" db="EMBL/GenBank/DDBJ databases">
        <title>Sphingomonas oleivorans sp. nov., isolated from oil-contaminated soil.</title>
        <authorList>
            <person name="Wang L."/>
            <person name="Chen L."/>
        </authorList>
    </citation>
    <scope>NUCLEOTIDE SEQUENCE [LARGE SCALE GENOMIC DNA]</scope>
    <source>
        <strain evidence="2 3">K101</strain>
    </source>
</reference>
<accession>A0A2T4HW12</accession>
<dbReference type="RefSeq" id="WP_107395118.1">
    <property type="nucleotide sequence ID" value="NZ_PHHF01000049.1"/>
</dbReference>
<organism evidence="2 3">
    <name type="scientific">Edaphosphingomonas fennica</name>
    <dbReference type="NCBI Taxonomy" id="114404"/>
    <lineage>
        <taxon>Bacteria</taxon>
        <taxon>Pseudomonadati</taxon>
        <taxon>Pseudomonadota</taxon>
        <taxon>Alphaproteobacteria</taxon>
        <taxon>Sphingomonadales</taxon>
        <taxon>Rhizorhabdaceae</taxon>
        <taxon>Edaphosphingomonas</taxon>
    </lineage>
</organism>
<evidence type="ECO:0000256" key="1">
    <source>
        <dbReference type="SAM" id="Phobius"/>
    </source>
</evidence>